<reference evidence="1" key="1">
    <citation type="journal article" date="2021" name="Nat. Commun.">
        <title>Genetic determinants of endophytism in the Arabidopsis root mycobiome.</title>
        <authorList>
            <person name="Mesny F."/>
            <person name="Miyauchi S."/>
            <person name="Thiergart T."/>
            <person name="Pickel B."/>
            <person name="Atanasova L."/>
            <person name="Karlsson M."/>
            <person name="Huettel B."/>
            <person name="Barry K.W."/>
            <person name="Haridas S."/>
            <person name="Chen C."/>
            <person name="Bauer D."/>
            <person name="Andreopoulos W."/>
            <person name="Pangilinan J."/>
            <person name="LaButti K."/>
            <person name="Riley R."/>
            <person name="Lipzen A."/>
            <person name="Clum A."/>
            <person name="Drula E."/>
            <person name="Henrissat B."/>
            <person name="Kohler A."/>
            <person name="Grigoriev I.V."/>
            <person name="Martin F.M."/>
            <person name="Hacquard S."/>
        </authorList>
    </citation>
    <scope>NUCLEOTIDE SEQUENCE</scope>
    <source>
        <strain evidence="1">MPI-SDFR-AT-0073</strain>
    </source>
</reference>
<dbReference type="EMBL" id="JAGPXC010000012">
    <property type="protein sequence ID" value="KAH6645184.1"/>
    <property type="molecule type" value="Genomic_DNA"/>
</dbReference>
<keyword evidence="2" id="KW-1185">Reference proteome</keyword>
<comment type="caution">
    <text evidence="1">The sequence shown here is derived from an EMBL/GenBank/DDBJ whole genome shotgun (WGS) entry which is preliminary data.</text>
</comment>
<evidence type="ECO:0000313" key="1">
    <source>
        <dbReference type="EMBL" id="KAH6645184.1"/>
    </source>
</evidence>
<dbReference type="GeneID" id="70123891"/>
<organism evidence="1 2">
    <name type="scientific">Truncatella angustata</name>
    <dbReference type="NCBI Taxonomy" id="152316"/>
    <lineage>
        <taxon>Eukaryota</taxon>
        <taxon>Fungi</taxon>
        <taxon>Dikarya</taxon>
        <taxon>Ascomycota</taxon>
        <taxon>Pezizomycotina</taxon>
        <taxon>Sordariomycetes</taxon>
        <taxon>Xylariomycetidae</taxon>
        <taxon>Amphisphaeriales</taxon>
        <taxon>Sporocadaceae</taxon>
        <taxon>Truncatella</taxon>
    </lineage>
</organism>
<dbReference type="RefSeq" id="XP_045951698.1">
    <property type="nucleotide sequence ID" value="XM_046094998.1"/>
</dbReference>
<dbReference type="AlphaFoldDB" id="A0A9P8U8G9"/>
<evidence type="ECO:0000313" key="2">
    <source>
        <dbReference type="Proteomes" id="UP000758603"/>
    </source>
</evidence>
<proteinExistence type="predicted"/>
<sequence>MVRVWISIVWSCLGSRPFVIWRKITDFPAYLVSERESGLTRHGKGRYENLAGVWIASATHRSHTTSSTHPP</sequence>
<dbReference type="Proteomes" id="UP000758603">
    <property type="component" value="Unassembled WGS sequence"/>
</dbReference>
<gene>
    <name evidence="1" type="ORF">BKA67DRAFT_130496</name>
</gene>
<protein>
    <submittedName>
        <fullName evidence="1">Uncharacterized protein</fullName>
    </submittedName>
</protein>
<accession>A0A9P8U8G9</accession>
<name>A0A9P8U8G9_9PEZI</name>